<feature type="compositionally biased region" description="Polar residues" evidence="1">
    <location>
        <begin position="1"/>
        <end position="10"/>
    </location>
</feature>
<reference evidence="3" key="1">
    <citation type="submission" date="2016-06" db="UniProtKB">
        <authorList>
            <consortium name="WormBaseParasite"/>
        </authorList>
    </citation>
    <scope>IDENTIFICATION</scope>
</reference>
<organism evidence="3">
    <name type="scientific">Gongylonema pulchrum</name>
    <dbReference type="NCBI Taxonomy" id="637853"/>
    <lineage>
        <taxon>Eukaryota</taxon>
        <taxon>Metazoa</taxon>
        <taxon>Ecdysozoa</taxon>
        <taxon>Nematoda</taxon>
        <taxon>Chromadorea</taxon>
        <taxon>Rhabditida</taxon>
        <taxon>Spirurina</taxon>
        <taxon>Spiruromorpha</taxon>
        <taxon>Spiruroidea</taxon>
        <taxon>Gongylonematidae</taxon>
        <taxon>Gongylonema</taxon>
    </lineage>
</organism>
<accession>A0A183EIM8</accession>
<evidence type="ECO:0000259" key="2">
    <source>
        <dbReference type="Pfam" id="PF12894"/>
    </source>
</evidence>
<dbReference type="AlphaFoldDB" id="A0A183EIM8"/>
<name>A0A183EIM8_9BILA</name>
<feature type="compositionally biased region" description="Polar residues" evidence="1">
    <location>
        <begin position="33"/>
        <end position="51"/>
    </location>
</feature>
<evidence type="ECO:0000256" key="1">
    <source>
        <dbReference type="SAM" id="MobiDB-lite"/>
    </source>
</evidence>
<dbReference type="WBParaSite" id="GPUH_0002084401-mRNA-1">
    <property type="protein sequence ID" value="GPUH_0002084401-mRNA-1"/>
    <property type="gene ID" value="GPUH_0002084401"/>
</dbReference>
<feature type="compositionally biased region" description="Low complexity" evidence="1">
    <location>
        <begin position="23"/>
        <end position="32"/>
    </location>
</feature>
<feature type="region of interest" description="Disordered" evidence="1">
    <location>
        <begin position="1"/>
        <end position="87"/>
    </location>
</feature>
<feature type="domain" description="Anaphase-promoting complex subunit 4-like WD40" evidence="2">
    <location>
        <begin position="102"/>
        <end position="132"/>
    </location>
</feature>
<sequence>LNLLSENQPNYGMEVSIGPVDMQQQQQQQQQQHSQGASSYLSAENSPFVGSTGTGEDDELSAEQEMQTPSTGDEPDIEVSKSKKRRERRLRLQKQFAVYKALWNPCINLLALASQKGEIVVRRLHWKRGWKVKL</sequence>
<dbReference type="InterPro" id="IPR024977">
    <property type="entry name" value="Apc4-like_WD40_dom"/>
</dbReference>
<evidence type="ECO:0000313" key="3">
    <source>
        <dbReference type="WBParaSite" id="GPUH_0002084401-mRNA-1"/>
    </source>
</evidence>
<proteinExistence type="predicted"/>
<protein>
    <submittedName>
        <fullName evidence="3">ANAPC4_WD40 domain-containing protein</fullName>
    </submittedName>
</protein>
<dbReference type="Pfam" id="PF12894">
    <property type="entry name" value="ANAPC4_WD40"/>
    <property type="match status" value="1"/>
</dbReference>